<evidence type="ECO:0000313" key="4">
    <source>
        <dbReference type="Proteomes" id="UP000019184"/>
    </source>
</evidence>
<dbReference type="AlphaFoldDB" id="A0A7U7J283"/>
<dbReference type="InterPro" id="IPR037914">
    <property type="entry name" value="SpoVT-AbrB_sf"/>
</dbReference>
<reference evidence="3 4" key="1">
    <citation type="journal article" date="2014" name="ISME J.">
        <title>Candidatus Competibacter-lineage genomes retrieved from metagenomes reveal functional metabolic diversity.</title>
        <authorList>
            <person name="McIlroy S.J."/>
            <person name="Albertsen M."/>
            <person name="Andresen E.K."/>
            <person name="Saunders A.M."/>
            <person name="Kristiansen R."/>
            <person name="Stokholm-Bjerregaard M."/>
            <person name="Nielsen K.L."/>
            <person name="Nielsen P.H."/>
        </authorList>
    </citation>
    <scope>NUCLEOTIDE SEQUENCE [LARGE SCALE GENOMIC DNA]</scope>
    <source>
        <strain evidence="3 4">Run_B_J11</strain>
    </source>
</reference>
<evidence type="ECO:0000256" key="1">
    <source>
        <dbReference type="PROSITE-ProRule" id="PRU01076"/>
    </source>
</evidence>
<dbReference type="Pfam" id="PF04014">
    <property type="entry name" value="MazE_antitoxin"/>
    <property type="match status" value="1"/>
</dbReference>
<dbReference type="Gene3D" id="2.10.260.10">
    <property type="match status" value="1"/>
</dbReference>
<feature type="domain" description="SpoVT-AbrB" evidence="2">
    <location>
        <begin position="7"/>
        <end position="49"/>
    </location>
</feature>
<protein>
    <submittedName>
        <fullName evidence="3">SpoVT/AbrB domain protein</fullName>
    </submittedName>
</protein>
<dbReference type="GO" id="GO:0003677">
    <property type="term" value="F:DNA binding"/>
    <property type="evidence" value="ECO:0007669"/>
    <property type="project" value="UniProtKB-UniRule"/>
</dbReference>
<keyword evidence="4" id="KW-1185">Reference proteome</keyword>
<evidence type="ECO:0000313" key="3">
    <source>
        <dbReference type="EMBL" id="CDH43163.1"/>
    </source>
</evidence>
<dbReference type="SUPFAM" id="SSF89447">
    <property type="entry name" value="AbrB/MazE/MraZ-like"/>
    <property type="match status" value="1"/>
</dbReference>
<dbReference type="RefSeq" id="WP_034430128.1">
    <property type="nucleotide sequence ID" value="NZ_CBTK010000010.1"/>
</dbReference>
<evidence type="ECO:0000259" key="2">
    <source>
        <dbReference type="PROSITE" id="PS51740"/>
    </source>
</evidence>
<accession>A0A7U7J283</accession>
<dbReference type="PROSITE" id="PS51740">
    <property type="entry name" value="SPOVT_ABRB"/>
    <property type="match status" value="1"/>
</dbReference>
<name>A0A7U7J283_9GAMM</name>
<keyword evidence="1" id="KW-0238">DNA-binding</keyword>
<comment type="caution">
    <text evidence="3">The sequence shown here is derived from an EMBL/GenBank/DDBJ whole genome shotgun (WGS) entry which is preliminary data.</text>
</comment>
<dbReference type="OrthoDB" id="5298361at2"/>
<dbReference type="Proteomes" id="UP000019184">
    <property type="component" value="Unassembled WGS sequence"/>
</dbReference>
<dbReference type="InterPro" id="IPR007159">
    <property type="entry name" value="SpoVT-AbrB_dom"/>
</dbReference>
<sequence>MLETRVARLFKNGSSQAVRLPAEFRFESEEIYITRDAASGDVVLSTRPGAKAWDEFFALIHSIEASDDFMAERPLNVIPCERDLFAEDVS</sequence>
<gene>
    <name evidence="3" type="ORF">BN874_1070021</name>
</gene>
<organism evidence="3 4">
    <name type="scientific">Candidatus Contendobacter odensis Run_B_J11</name>
    <dbReference type="NCBI Taxonomy" id="1400861"/>
    <lineage>
        <taxon>Bacteria</taxon>
        <taxon>Pseudomonadati</taxon>
        <taxon>Pseudomonadota</taxon>
        <taxon>Gammaproteobacteria</taxon>
        <taxon>Candidatus Competibacteraceae</taxon>
        <taxon>Candidatus Contendibacter</taxon>
    </lineage>
</organism>
<proteinExistence type="predicted"/>
<dbReference type="EMBL" id="CBTK010000010">
    <property type="protein sequence ID" value="CDH43163.1"/>
    <property type="molecule type" value="Genomic_DNA"/>
</dbReference>